<dbReference type="OrthoDB" id="3671213at2"/>
<dbReference type="AlphaFoldDB" id="A0A4Q7NAT2"/>
<dbReference type="PANTHER" id="PTHR40758">
    <property type="entry name" value="CONSERVED PROTEIN"/>
    <property type="match status" value="1"/>
</dbReference>
<dbReference type="GO" id="GO:0046872">
    <property type="term" value="F:metal ion binding"/>
    <property type="evidence" value="ECO:0007669"/>
    <property type="project" value="InterPro"/>
</dbReference>
<dbReference type="Pfam" id="PF07398">
    <property type="entry name" value="MDMPI_C"/>
    <property type="match status" value="1"/>
</dbReference>
<evidence type="ECO:0000313" key="4">
    <source>
        <dbReference type="Proteomes" id="UP000293638"/>
    </source>
</evidence>
<gene>
    <name evidence="3" type="ORF">EV189_3422</name>
</gene>
<dbReference type="Gene3D" id="1.20.120.450">
    <property type="entry name" value="dinb family like domain"/>
    <property type="match status" value="1"/>
</dbReference>
<dbReference type="Pfam" id="PF11716">
    <property type="entry name" value="MDMPI_N"/>
    <property type="match status" value="1"/>
</dbReference>
<dbReference type="Proteomes" id="UP000293638">
    <property type="component" value="Unassembled WGS sequence"/>
</dbReference>
<dbReference type="NCBIfam" id="TIGR03083">
    <property type="entry name" value="maleylpyruvate isomerase family mycothiol-dependent enzyme"/>
    <property type="match status" value="1"/>
</dbReference>
<organism evidence="3 4">
    <name type="scientific">Motilibacter rhizosphaerae</name>
    <dbReference type="NCBI Taxonomy" id="598652"/>
    <lineage>
        <taxon>Bacteria</taxon>
        <taxon>Bacillati</taxon>
        <taxon>Actinomycetota</taxon>
        <taxon>Actinomycetes</taxon>
        <taxon>Motilibacterales</taxon>
        <taxon>Motilibacteraceae</taxon>
        <taxon>Motilibacter</taxon>
    </lineage>
</organism>
<protein>
    <submittedName>
        <fullName evidence="3">Uncharacterized protein (TIGR03083 family)</fullName>
    </submittedName>
</protein>
<accession>A0A4Q7NAT2</accession>
<keyword evidence="4" id="KW-1185">Reference proteome</keyword>
<feature type="domain" description="Mycothiol-dependent maleylpyruvate isomerase metal-binding" evidence="2">
    <location>
        <begin position="14"/>
        <end position="140"/>
    </location>
</feature>
<dbReference type="RefSeq" id="WP_130494170.1">
    <property type="nucleotide sequence ID" value="NZ_SGXD01000005.1"/>
</dbReference>
<name>A0A4Q7NAT2_9ACTN</name>
<evidence type="ECO:0000259" key="1">
    <source>
        <dbReference type="Pfam" id="PF07398"/>
    </source>
</evidence>
<proteinExistence type="predicted"/>
<dbReference type="InterPro" id="IPR034660">
    <property type="entry name" value="DinB/YfiT-like"/>
</dbReference>
<dbReference type="SUPFAM" id="SSF109854">
    <property type="entry name" value="DinB/YfiT-like putative metalloenzymes"/>
    <property type="match status" value="1"/>
</dbReference>
<sequence>MDETLPFVDLLQLMDERSAAFREAVGAAPDLGVPVPTCPGWSLADLVQHLCEGRRRWAATVAAGPAVAPPALPDPVVPQGREALLSWFTTSTEDLLDALRDAGPDRGCWTWWGTSQSPPTAGAVARHQLQQVAVHTYDAQVAVGMPRTLPEEVALDGVDEFLSTCVATTTPWPHDAAVLDYHAVEGRSWRTAFSADGARTSRLAPGAPPADASVEGTAHELVMLCYGRISADALRLEGDGRVLQQLIEWEPDD</sequence>
<comment type="caution">
    <text evidence="3">The sequence shown here is derived from an EMBL/GenBank/DDBJ whole genome shotgun (WGS) entry which is preliminary data.</text>
</comment>
<dbReference type="PANTHER" id="PTHR40758:SF1">
    <property type="entry name" value="CONSERVED PROTEIN"/>
    <property type="match status" value="1"/>
</dbReference>
<reference evidence="3 4" key="1">
    <citation type="submission" date="2019-02" db="EMBL/GenBank/DDBJ databases">
        <title>Genomic Encyclopedia of Type Strains, Phase IV (KMG-IV): sequencing the most valuable type-strain genomes for metagenomic binning, comparative biology and taxonomic classification.</title>
        <authorList>
            <person name="Goeker M."/>
        </authorList>
    </citation>
    <scope>NUCLEOTIDE SEQUENCE [LARGE SCALE GENOMIC DNA]</scope>
    <source>
        <strain evidence="3 4">DSM 45622</strain>
    </source>
</reference>
<feature type="domain" description="MDMPI C-terminal" evidence="1">
    <location>
        <begin position="152"/>
        <end position="244"/>
    </location>
</feature>
<evidence type="ECO:0000259" key="2">
    <source>
        <dbReference type="Pfam" id="PF11716"/>
    </source>
</evidence>
<dbReference type="GO" id="GO:0005886">
    <property type="term" value="C:plasma membrane"/>
    <property type="evidence" value="ECO:0007669"/>
    <property type="project" value="TreeGrafter"/>
</dbReference>
<dbReference type="EMBL" id="SGXD01000005">
    <property type="protein sequence ID" value="RZS79943.1"/>
    <property type="molecule type" value="Genomic_DNA"/>
</dbReference>
<dbReference type="InterPro" id="IPR017517">
    <property type="entry name" value="Maleyloyr_isom"/>
</dbReference>
<dbReference type="InterPro" id="IPR024344">
    <property type="entry name" value="MDMPI_metal-binding"/>
</dbReference>
<evidence type="ECO:0000313" key="3">
    <source>
        <dbReference type="EMBL" id="RZS79943.1"/>
    </source>
</evidence>
<dbReference type="InterPro" id="IPR010872">
    <property type="entry name" value="MDMPI_C-term_domain"/>
</dbReference>